<comment type="caution">
    <text evidence="1">The sequence shown here is derived from an EMBL/GenBank/DDBJ whole genome shotgun (WGS) entry which is preliminary data.</text>
</comment>
<keyword evidence="2" id="KW-1185">Reference proteome</keyword>
<dbReference type="EMBL" id="JAGIZQ010000006">
    <property type="protein sequence ID" value="KAH6622610.1"/>
    <property type="molecule type" value="Genomic_DNA"/>
</dbReference>
<organism evidence="1 2">
    <name type="scientific">Chaetomium tenue</name>
    <dbReference type="NCBI Taxonomy" id="1854479"/>
    <lineage>
        <taxon>Eukaryota</taxon>
        <taxon>Fungi</taxon>
        <taxon>Dikarya</taxon>
        <taxon>Ascomycota</taxon>
        <taxon>Pezizomycotina</taxon>
        <taxon>Sordariomycetes</taxon>
        <taxon>Sordariomycetidae</taxon>
        <taxon>Sordariales</taxon>
        <taxon>Chaetomiaceae</taxon>
        <taxon>Chaetomium</taxon>
    </lineage>
</organism>
<evidence type="ECO:0000313" key="1">
    <source>
        <dbReference type="EMBL" id="KAH6622610.1"/>
    </source>
</evidence>
<dbReference type="Proteomes" id="UP000724584">
    <property type="component" value="Unassembled WGS sequence"/>
</dbReference>
<sequence length="741" mass="79034">MIIRLASEADLEAMTAVLVGASPLDPVYPYRFPGGHLYSDEFAALCRRKCAEYLENSTVVVCELPADDGSPSTQVVAFSAWDMPAAAQPLKSRRESALGTCIHNHHHGHVFLKILLTHPAFQRRGAGTALTSWGIAQAAALGVPTTVFASPMGLTLYRRLGFREVGRFRVQLEGERDFLEIPALVRPVGGLGGGMREVEGAVGLGFCGRRVGDCVGDAGAGGVVAGWGEGAPNANPEPGPMTTRLRQATEDALLTGGRAGRRAVEEAGFSEELKAQLLDKVAAAKFNHEHSSTLAQAGITSRLPDSAGLGTRAMASAQPWTGQESTEDTVLRMLDDARKPLGPGLRGKSKPVIPQPVDMRIRREVGVTPGRRAAGARDKAQAYVGMGIKDTGLSEKEREAMRREFKERFAPGARAMPNTVSGLAALANERIEDAIARGQFKNIPRGKGIERDRRADNPFIDTTEYIMNKMIKRQDLVPPWIEKQQEVAKTAASFRGRLRNDWKRHAARMISARGGTLEEQIARAEAYARAEEAHNPRRRHPDQIAVPTTATNDAVMTVASGSPNPTTNPSPSPPSTTTTPSTSSSTPPSPSTPLPTHPFRDPTWQAAESSYHTLAIANLNSLTRAYNLMAPELARKPYFSLDRELHACFADVAPQVAGEIRARASGGGGKGVNRGVLGLSGGGGGGFGGFGSGGGSSGGGGVGELFSLGGAGSRISVAEGREKEYGMKEFWRDLWGRFAKK</sequence>
<proteinExistence type="predicted"/>
<name>A0ACB7NZY9_9PEZI</name>
<evidence type="ECO:0000313" key="2">
    <source>
        <dbReference type="Proteomes" id="UP000724584"/>
    </source>
</evidence>
<gene>
    <name evidence="1" type="ORF">F5144DRAFT_498086</name>
</gene>
<reference evidence="1 2" key="1">
    <citation type="journal article" date="2021" name="Nat. Commun.">
        <title>Genetic determinants of endophytism in the Arabidopsis root mycobiome.</title>
        <authorList>
            <person name="Mesny F."/>
            <person name="Miyauchi S."/>
            <person name="Thiergart T."/>
            <person name="Pickel B."/>
            <person name="Atanasova L."/>
            <person name="Karlsson M."/>
            <person name="Huettel B."/>
            <person name="Barry K.W."/>
            <person name="Haridas S."/>
            <person name="Chen C."/>
            <person name="Bauer D."/>
            <person name="Andreopoulos W."/>
            <person name="Pangilinan J."/>
            <person name="LaButti K."/>
            <person name="Riley R."/>
            <person name="Lipzen A."/>
            <person name="Clum A."/>
            <person name="Drula E."/>
            <person name="Henrissat B."/>
            <person name="Kohler A."/>
            <person name="Grigoriev I.V."/>
            <person name="Martin F.M."/>
            <person name="Hacquard S."/>
        </authorList>
    </citation>
    <scope>NUCLEOTIDE SEQUENCE [LARGE SCALE GENOMIC DNA]</scope>
    <source>
        <strain evidence="1 2">MPI-SDFR-AT-0079</strain>
    </source>
</reference>
<protein>
    <submittedName>
        <fullName evidence="1">Uncharacterized protein</fullName>
    </submittedName>
</protein>
<accession>A0ACB7NZY9</accession>